<proteinExistence type="predicted"/>
<dbReference type="EMBL" id="FLRE01001918">
    <property type="protein sequence ID" value="SBT57615.1"/>
    <property type="molecule type" value="Genomic_DNA"/>
</dbReference>
<evidence type="ECO:0000313" key="1">
    <source>
        <dbReference type="EMBL" id="SBT56891.1"/>
    </source>
</evidence>
<evidence type="ECO:0000313" key="2">
    <source>
        <dbReference type="EMBL" id="SBT57615.1"/>
    </source>
</evidence>
<gene>
    <name evidence="1" type="ORF">POVWA1_079050</name>
    <name evidence="2" type="ORF">POVWA2_080630</name>
</gene>
<evidence type="ECO:0008006" key="5">
    <source>
        <dbReference type="Google" id="ProtNLM"/>
    </source>
</evidence>
<dbReference type="AlphaFoldDB" id="A0A1A9AL21"/>
<reference evidence="3 4" key="1">
    <citation type="submission" date="2016-05" db="EMBL/GenBank/DDBJ databases">
        <authorList>
            <person name="Naeem Raeece"/>
        </authorList>
    </citation>
    <scope>NUCLEOTIDE SEQUENCE [LARGE SCALE GENOMIC DNA]</scope>
</reference>
<sequence length="67" mass="8229">MIISLLSYMPFYEQLYTPFGSWVRLPKHKEKIIWDNLYEEKQNIFPNYEYKQVNTQICEINIQQHSS</sequence>
<keyword evidence="4" id="KW-1185">Reference proteome</keyword>
<dbReference type="Proteomes" id="UP000078550">
    <property type="component" value="Unassembled WGS sequence"/>
</dbReference>
<dbReference type="Proteomes" id="UP000078555">
    <property type="component" value="Unassembled WGS sequence"/>
</dbReference>
<evidence type="ECO:0000313" key="4">
    <source>
        <dbReference type="Proteomes" id="UP000078555"/>
    </source>
</evidence>
<evidence type="ECO:0000313" key="3">
    <source>
        <dbReference type="Proteomes" id="UP000078550"/>
    </source>
</evidence>
<name>A0A1A9AL21_PLAOA</name>
<dbReference type="EMBL" id="FLRD01001248">
    <property type="protein sequence ID" value="SBT56891.1"/>
    <property type="molecule type" value="Genomic_DNA"/>
</dbReference>
<protein>
    <recommendedName>
        <fullName evidence="5">PIR Superfamily Protein</fullName>
    </recommendedName>
</protein>
<reference evidence="1" key="2">
    <citation type="submission" date="2016-05" db="EMBL/GenBank/DDBJ databases">
        <authorList>
            <person name="Lavstsen T."/>
            <person name="Jespersen J.S."/>
        </authorList>
    </citation>
    <scope>NUCLEOTIDE SEQUENCE [LARGE SCALE GENOMIC DNA]</scope>
</reference>
<organism evidence="1 4">
    <name type="scientific">Plasmodium ovale wallikeri</name>
    <dbReference type="NCBI Taxonomy" id="864142"/>
    <lineage>
        <taxon>Eukaryota</taxon>
        <taxon>Sar</taxon>
        <taxon>Alveolata</taxon>
        <taxon>Apicomplexa</taxon>
        <taxon>Aconoidasida</taxon>
        <taxon>Haemosporida</taxon>
        <taxon>Plasmodiidae</taxon>
        <taxon>Plasmodium</taxon>
        <taxon>Plasmodium (Plasmodium)</taxon>
    </lineage>
</organism>
<accession>A0A1A9AL21</accession>